<organism evidence="2 3">
    <name type="scientific">Mariniradius saccharolyticus AK6</name>
    <dbReference type="NCBI Taxonomy" id="1239962"/>
    <lineage>
        <taxon>Bacteria</taxon>
        <taxon>Pseudomonadati</taxon>
        <taxon>Bacteroidota</taxon>
        <taxon>Cytophagia</taxon>
        <taxon>Cytophagales</taxon>
        <taxon>Cyclobacteriaceae</taxon>
        <taxon>Mariniradius</taxon>
    </lineage>
</organism>
<gene>
    <name evidence="2" type="ORF">C943_02821</name>
</gene>
<dbReference type="InterPro" id="IPR029044">
    <property type="entry name" value="Nucleotide-diphossugar_trans"/>
</dbReference>
<dbReference type="Gene3D" id="3.90.550.10">
    <property type="entry name" value="Spore Coat Polysaccharide Biosynthesis Protein SpsA, Chain A"/>
    <property type="match status" value="1"/>
</dbReference>
<evidence type="ECO:0000259" key="1">
    <source>
        <dbReference type="Pfam" id="PF00535"/>
    </source>
</evidence>
<comment type="caution">
    <text evidence="2">The sequence shown here is derived from an EMBL/GenBank/DDBJ whole genome shotgun (WGS) entry which is preliminary data.</text>
</comment>
<dbReference type="InParanoid" id="M7XQT7"/>
<keyword evidence="2" id="KW-0808">Transferase</keyword>
<dbReference type="eggNOG" id="COG1216">
    <property type="taxonomic scope" value="Bacteria"/>
</dbReference>
<dbReference type="AlphaFoldDB" id="M7XQT7"/>
<dbReference type="InterPro" id="IPR001173">
    <property type="entry name" value="Glyco_trans_2-like"/>
</dbReference>
<dbReference type="SUPFAM" id="SSF53448">
    <property type="entry name" value="Nucleotide-diphospho-sugar transferases"/>
    <property type="match status" value="1"/>
</dbReference>
<keyword evidence="3" id="KW-1185">Reference proteome</keyword>
<sequence>MAMESSSKPLVTVILTSFNQSDFVLRALESVKKQEYPNLELIIVDNGSRDQSADQIEKWSNQNADGLDSKLILRKEPMPYCKSFNEAFSLAKGRYLIDLSGDDELMPEHVSRSVAKLKEGIGAACCFSDVWLRDEKGRKRTFFKRDRDGHLAQKVKIGDVYRQVVERYCVPSVSLVFDTEILRKQGGYDESLSYEDFDIIVRLARNYSFVFSNHIGVIKNIHAGSFSAAQYAPKQSKMLPSTLKVCWKIKEMNRRPRENEALLKRIYYETKHALLSGNFEVAGGFLELARQVGGNGLKFRLLQTWSAAKVNISPIYSLLK</sequence>
<dbReference type="GO" id="GO:0016758">
    <property type="term" value="F:hexosyltransferase activity"/>
    <property type="evidence" value="ECO:0007669"/>
    <property type="project" value="UniProtKB-ARBA"/>
</dbReference>
<dbReference type="PANTHER" id="PTHR22916">
    <property type="entry name" value="GLYCOSYLTRANSFERASE"/>
    <property type="match status" value="1"/>
</dbReference>
<protein>
    <submittedName>
        <fullName evidence="2">Glycosyl transferase, family 2</fullName>
    </submittedName>
</protein>
<name>M7XQT7_9BACT</name>
<feature type="domain" description="Glycosyltransferase 2-like" evidence="1">
    <location>
        <begin position="12"/>
        <end position="141"/>
    </location>
</feature>
<accession>M7XQT7</accession>
<dbReference type="STRING" id="1239962.C943_02821"/>
<evidence type="ECO:0000313" key="2">
    <source>
        <dbReference type="EMBL" id="EMS30897.1"/>
    </source>
</evidence>
<dbReference type="Pfam" id="PF00535">
    <property type="entry name" value="Glycos_transf_2"/>
    <property type="match status" value="1"/>
</dbReference>
<dbReference type="Proteomes" id="UP000010953">
    <property type="component" value="Unassembled WGS sequence"/>
</dbReference>
<reference evidence="2" key="1">
    <citation type="submission" date="2013-01" db="EMBL/GenBank/DDBJ databases">
        <title>Genome assembly of Mariniradius saccharolyticus AK6.</title>
        <authorList>
            <person name="Vaidya B."/>
            <person name="Khatri I."/>
            <person name="Tanuku N.R.S."/>
            <person name="Subramanian S."/>
            <person name="Pinnaka A."/>
        </authorList>
    </citation>
    <scope>NUCLEOTIDE SEQUENCE [LARGE SCALE GENOMIC DNA]</scope>
    <source>
        <strain evidence="2">AK6</strain>
    </source>
</reference>
<proteinExistence type="predicted"/>
<dbReference type="EMBL" id="AMZY02000028">
    <property type="protein sequence ID" value="EMS30897.1"/>
    <property type="molecule type" value="Genomic_DNA"/>
</dbReference>
<evidence type="ECO:0000313" key="3">
    <source>
        <dbReference type="Proteomes" id="UP000010953"/>
    </source>
</evidence>